<dbReference type="PANTHER" id="PTHR21713">
    <property type="entry name" value="NASCENT POLYPEPTIDE ASSOCIATED COMPLEX ALPHA SUBUNIT-RELATED"/>
    <property type="match status" value="1"/>
</dbReference>
<dbReference type="CDD" id="cd14415">
    <property type="entry name" value="UBA_NACA_NACP1"/>
    <property type="match status" value="1"/>
</dbReference>
<feature type="region of interest" description="Disordered" evidence="1">
    <location>
        <begin position="150"/>
        <end position="169"/>
    </location>
</feature>
<dbReference type="AlphaFoldDB" id="A0AAZ3R0C7"/>
<sequence length="259" mass="28430">MPGEATETVPVTEQEMQQPQVETGSGTESDSDESVPDLEEHDSAQTQQAQLAAAAEIDEEPVSKAKQSRSEKKARKAMSKLGLRQVTGVTRVTIRKSKNILFVITKPDVYKSPASDTYIVFGEAKIEDLSQQAQLAAAEKFKVQGEAVSNVQENTQTPTVQEESEEEEVDETGVEVKDIELVMSQANVSRAKAVRALKNNNNDIVNAIMVSIFYHTIPLSPDSIIQHRVPSIQIFVDLSCDLSVTVGSTSWRSFLFSDD</sequence>
<dbReference type="SMART" id="SM01407">
    <property type="entry name" value="NAC"/>
    <property type="match status" value="1"/>
</dbReference>
<dbReference type="FunFam" id="2.20.70.30:FF:000002">
    <property type="entry name" value="Nascent polypeptide-associated complex (NAC), alpha subunit"/>
    <property type="match status" value="1"/>
</dbReference>
<dbReference type="InterPro" id="IPR002715">
    <property type="entry name" value="Nas_poly-pep-assoc_cplx_dom"/>
</dbReference>
<dbReference type="PROSITE" id="PS51151">
    <property type="entry name" value="NAC_AB"/>
    <property type="match status" value="1"/>
</dbReference>
<evidence type="ECO:0000313" key="4">
    <source>
        <dbReference type="Proteomes" id="UP000694402"/>
    </source>
</evidence>
<evidence type="ECO:0000259" key="2">
    <source>
        <dbReference type="PROSITE" id="PS51151"/>
    </source>
</evidence>
<gene>
    <name evidence="3" type="primary">LOC112222163</name>
</gene>
<feature type="compositionally biased region" description="Polar residues" evidence="1">
    <location>
        <begin position="9"/>
        <end position="28"/>
    </location>
</feature>
<dbReference type="FunFam" id="1.10.8.10:FF:000006">
    <property type="entry name" value="Putative nascent polypeptide-associated complex subunit alpha"/>
    <property type="match status" value="1"/>
</dbReference>
<feature type="region of interest" description="Disordered" evidence="1">
    <location>
        <begin position="1"/>
        <end position="79"/>
    </location>
</feature>
<dbReference type="Gene3D" id="1.10.8.10">
    <property type="entry name" value="DNA helicase RuvA subunit, C-terminal domain"/>
    <property type="match status" value="1"/>
</dbReference>
<dbReference type="InterPro" id="IPR044034">
    <property type="entry name" value="NAC-like_UBA"/>
</dbReference>
<name>A0AAZ3R0C7_ONCTS</name>
<dbReference type="Gene3D" id="2.20.70.30">
    <property type="entry name" value="Nascent polypeptide-associated complex domain"/>
    <property type="match status" value="1"/>
</dbReference>
<proteinExistence type="predicted"/>
<dbReference type="Ensembl" id="ENSOTST00005114232.1">
    <property type="protein sequence ID" value="ENSOTSP00005135042.1"/>
    <property type="gene ID" value="ENSOTSG00005009706.2"/>
</dbReference>
<accession>A0AAZ3R0C7</accession>
<feature type="compositionally biased region" description="Low complexity" evidence="1">
    <location>
        <begin position="44"/>
        <end position="55"/>
    </location>
</feature>
<evidence type="ECO:0000313" key="3">
    <source>
        <dbReference type="Ensembl" id="ENSOTSP00005135042.1"/>
    </source>
</evidence>
<feature type="compositionally biased region" description="Acidic residues" evidence="1">
    <location>
        <begin position="29"/>
        <end position="40"/>
    </location>
</feature>
<organism evidence="3 4">
    <name type="scientific">Oncorhynchus tshawytscha</name>
    <name type="common">Chinook salmon</name>
    <name type="synonym">Salmo tshawytscha</name>
    <dbReference type="NCBI Taxonomy" id="74940"/>
    <lineage>
        <taxon>Eukaryota</taxon>
        <taxon>Metazoa</taxon>
        <taxon>Chordata</taxon>
        <taxon>Craniata</taxon>
        <taxon>Vertebrata</taxon>
        <taxon>Euteleostomi</taxon>
        <taxon>Actinopterygii</taxon>
        <taxon>Neopterygii</taxon>
        <taxon>Teleostei</taxon>
        <taxon>Protacanthopterygii</taxon>
        <taxon>Salmoniformes</taxon>
        <taxon>Salmonidae</taxon>
        <taxon>Salmoninae</taxon>
        <taxon>Oncorhynchus</taxon>
    </lineage>
</organism>
<protein>
    <recommendedName>
        <fullName evidence="2">NAC-A/B domain-containing protein</fullName>
    </recommendedName>
</protein>
<evidence type="ECO:0000256" key="1">
    <source>
        <dbReference type="SAM" id="MobiDB-lite"/>
    </source>
</evidence>
<reference evidence="3" key="2">
    <citation type="submission" date="2025-08" db="UniProtKB">
        <authorList>
            <consortium name="Ensembl"/>
        </authorList>
    </citation>
    <scope>IDENTIFICATION</scope>
</reference>
<dbReference type="Pfam" id="PF19026">
    <property type="entry name" value="UBA_HYPK"/>
    <property type="match status" value="1"/>
</dbReference>
<dbReference type="Pfam" id="PF01849">
    <property type="entry name" value="NAC"/>
    <property type="match status" value="1"/>
</dbReference>
<dbReference type="InterPro" id="IPR038187">
    <property type="entry name" value="NAC_A/B_dom_sf"/>
</dbReference>
<dbReference type="CDD" id="cd22054">
    <property type="entry name" value="NAC_NACA"/>
    <property type="match status" value="1"/>
</dbReference>
<dbReference type="GeneTree" id="ENSGT00440000033468"/>
<reference evidence="3" key="3">
    <citation type="submission" date="2025-09" db="UniProtKB">
        <authorList>
            <consortium name="Ensembl"/>
        </authorList>
    </citation>
    <scope>IDENTIFICATION</scope>
</reference>
<reference evidence="4" key="1">
    <citation type="journal article" date="2018" name="PLoS ONE">
        <title>Chinook salmon (Oncorhynchus tshawytscha) genome and transcriptome.</title>
        <authorList>
            <person name="Christensen K.A."/>
            <person name="Leong J.S."/>
            <person name="Sakhrani D."/>
            <person name="Biagi C.A."/>
            <person name="Minkley D.R."/>
            <person name="Withler R.E."/>
            <person name="Rondeau E.B."/>
            <person name="Koop B.F."/>
            <person name="Devlin R.H."/>
        </authorList>
    </citation>
    <scope>NUCLEOTIDE SEQUENCE [LARGE SCALE GENOMIC DNA]</scope>
</reference>
<dbReference type="GO" id="GO:0005854">
    <property type="term" value="C:nascent polypeptide-associated complex"/>
    <property type="evidence" value="ECO:0007669"/>
    <property type="project" value="InterPro"/>
</dbReference>
<keyword evidence="4" id="KW-1185">Reference proteome</keyword>
<dbReference type="InterPro" id="IPR016641">
    <property type="entry name" value="EGD2/NACA0like"/>
</dbReference>
<dbReference type="Proteomes" id="UP000694402">
    <property type="component" value="Unassembled WGS sequence"/>
</dbReference>
<feature type="domain" description="NAC-A/B" evidence="2">
    <location>
        <begin position="68"/>
        <end position="133"/>
    </location>
</feature>